<dbReference type="AlphaFoldDB" id="A0AAD2CZH6"/>
<comment type="caution">
    <text evidence="1">The sequence shown here is derived from an EMBL/GenBank/DDBJ whole genome shotgun (WGS) entry which is preliminary data.</text>
</comment>
<sequence>MPSLCTQCTTETSVLQQEVLTSYTWNISTSDSYFVDAVGSSDATYWIAKSGDYVADIIRENSDGSIPWMRRLNDGQQVAPHAHALNNAGTILWLVDQHALFNGIEVMKMDTSDGSTIIYHNRQVLNICFLNFFKNLGLIFVKQIAWQ</sequence>
<name>A0AAD2CZH6_EUPCR</name>
<proteinExistence type="predicted"/>
<evidence type="ECO:0000313" key="2">
    <source>
        <dbReference type="Proteomes" id="UP001295684"/>
    </source>
</evidence>
<dbReference type="EMBL" id="CAMPGE010016544">
    <property type="protein sequence ID" value="CAI2375095.1"/>
    <property type="molecule type" value="Genomic_DNA"/>
</dbReference>
<dbReference type="Proteomes" id="UP001295684">
    <property type="component" value="Unassembled WGS sequence"/>
</dbReference>
<keyword evidence="2" id="KW-1185">Reference proteome</keyword>
<organism evidence="1 2">
    <name type="scientific">Euplotes crassus</name>
    <dbReference type="NCBI Taxonomy" id="5936"/>
    <lineage>
        <taxon>Eukaryota</taxon>
        <taxon>Sar</taxon>
        <taxon>Alveolata</taxon>
        <taxon>Ciliophora</taxon>
        <taxon>Intramacronucleata</taxon>
        <taxon>Spirotrichea</taxon>
        <taxon>Hypotrichia</taxon>
        <taxon>Euplotida</taxon>
        <taxon>Euplotidae</taxon>
        <taxon>Moneuplotes</taxon>
    </lineage>
</organism>
<reference evidence="1" key="1">
    <citation type="submission" date="2023-07" db="EMBL/GenBank/DDBJ databases">
        <authorList>
            <consortium name="AG Swart"/>
            <person name="Singh M."/>
            <person name="Singh A."/>
            <person name="Seah K."/>
            <person name="Emmerich C."/>
        </authorList>
    </citation>
    <scope>NUCLEOTIDE SEQUENCE</scope>
    <source>
        <strain evidence="1">DP1</strain>
    </source>
</reference>
<protein>
    <submittedName>
        <fullName evidence="1">Uncharacterized protein</fullName>
    </submittedName>
</protein>
<gene>
    <name evidence="1" type="ORF">ECRASSUSDP1_LOCUS16455</name>
</gene>
<accession>A0AAD2CZH6</accession>
<evidence type="ECO:0000313" key="1">
    <source>
        <dbReference type="EMBL" id="CAI2375095.1"/>
    </source>
</evidence>